<accession>A0ACB8BVJ7</accession>
<comment type="caution">
    <text evidence="1">The sequence shown here is derived from an EMBL/GenBank/DDBJ whole genome shotgun (WGS) entry which is preliminary data.</text>
</comment>
<reference evidence="1" key="1">
    <citation type="journal article" date="2021" name="New Phytol.">
        <title>Evolutionary innovations through gain and loss of genes in the ectomycorrhizal Boletales.</title>
        <authorList>
            <person name="Wu G."/>
            <person name="Miyauchi S."/>
            <person name="Morin E."/>
            <person name="Kuo A."/>
            <person name="Drula E."/>
            <person name="Varga T."/>
            <person name="Kohler A."/>
            <person name="Feng B."/>
            <person name="Cao Y."/>
            <person name="Lipzen A."/>
            <person name="Daum C."/>
            <person name="Hundley H."/>
            <person name="Pangilinan J."/>
            <person name="Johnson J."/>
            <person name="Barry K."/>
            <person name="LaButti K."/>
            <person name="Ng V."/>
            <person name="Ahrendt S."/>
            <person name="Min B."/>
            <person name="Choi I.G."/>
            <person name="Park H."/>
            <person name="Plett J.M."/>
            <person name="Magnuson J."/>
            <person name="Spatafora J.W."/>
            <person name="Nagy L.G."/>
            <person name="Henrissat B."/>
            <person name="Grigoriev I.V."/>
            <person name="Yang Z.L."/>
            <person name="Xu J."/>
            <person name="Martin F.M."/>
        </authorList>
    </citation>
    <scope>NUCLEOTIDE SEQUENCE</scope>
    <source>
        <strain evidence="1">KUC20120723A-06</strain>
    </source>
</reference>
<protein>
    <submittedName>
        <fullName evidence="1">HSP70-domain-containing protein</fullName>
    </submittedName>
</protein>
<keyword evidence="2" id="KW-1185">Reference proteome</keyword>
<gene>
    <name evidence="1" type="ORF">BV22DRAFT_1043552</name>
</gene>
<sequence>MNINSVPYTHLETIVRQNSKLEWTPAGRHRQATLALETRFPAPLKNTVYTRGIFSTAADNQTTVLIQVFEVRALRYSSRPRGLPQIEVTFGINVNGIMKVAAADKGTGKSESITITNDKGHLSQEGVDRMVREAEELASEDEANRKRIEAIEWPLVWTCKLETTDSVLSHPPRESNY</sequence>
<proteinExistence type="predicted"/>
<organism evidence="1 2">
    <name type="scientific">Leucogyrophana mollusca</name>
    <dbReference type="NCBI Taxonomy" id="85980"/>
    <lineage>
        <taxon>Eukaryota</taxon>
        <taxon>Fungi</taxon>
        <taxon>Dikarya</taxon>
        <taxon>Basidiomycota</taxon>
        <taxon>Agaricomycotina</taxon>
        <taxon>Agaricomycetes</taxon>
        <taxon>Agaricomycetidae</taxon>
        <taxon>Boletales</taxon>
        <taxon>Boletales incertae sedis</taxon>
        <taxon>Leucogyrophana</taxon>
    </lineage>
</organism>
<dbReference type="EMBL" id="MU266336">
    <property type="protein sequence ID" value="KAH7929976.1"/>
    <property type="molecule type" value="Genomic_DNA"/>
</dbReference>
<name>A0ACB8BVJ7_9AGAM</name>
<dbReference type="Proteomes" id="UP000790709">
    <property type="component" value="Unassembled WGS sequence"/>
</dbReference>
<evidence type="ECO:0000313" key="2">
    <source>
        <dbReference type="Proteomes" id="UP000790709"/>
    </source>
</evidence>
<evidence type="ECO:0000313" key="1">
    <source>
        <dbReference type="EMBL" id="KAH7929976.1"/>
    </source>
</evidence>